<dbReference type="Proteomes" id="UP000326764">
    <property type="component" value="Segment"/>
</dbReference>
<dbReference type="InterPro" id="IPR036116">
    <property type="entry name" value="FN3_sf"/>
</dbReference>
<dbReference type="InterPro" id="IPR036514">
    <property type="entry name" value="SGNH_hydro_sf"/>
</dbReference>
<dbReference type="InterPro" id="IPR013783">
    <property type="entry name" value="Ig-like_fold"/>
</dbReference>
<evidence type="ECO:0000313" key="3">
    <source>
        <dbReference type="EMBL" id="QFG10547.1"/>
    </source>
</evidence>
<gene>
    <name evidence="3" type="primary">4</name>
    <name evidence="3" type="ORF">PBI_GIBBIN_4</name>
</gene>
<dbReference type="Gene3D" id="2.60.40.10">
    <property type="entry name" value="Immunoglobulins"/>
    <property type="match status" value="1"/>
</dbReference>
<dbReference type="InterPro" id="IPR005181">
    <property type="entry name" value="SASA"/>
</dbReference>
<name>A0A5J6TKN0_9CAUD</name>
<protein>
    <submittedName>
        <fullName evidence="3">Esterase</fullName>
    </submittedName>
</protein>
<dbReference type="GO" id="GO:0016787">
    <property type="term" value="F:hydrolase activity"/>
    <property type="evidence" value="ECO:0007669"/>
    <property type="project" value="UniProtKB-KW"/>
</dbReference>
<proteinExistence type="predicted"/>
<keyword evidence="4" id="KW-1185">Reference proteome</keyword>
<feature type="domain" description="Fibronectin type-III" evidence="2">
    <location>
        <begin position="480"/>
        <end position="568"/>
    </location>
</feature>
<dbReference type="PROSITE" id="PS50853">
    <property type="entry name" value="FN3"/>
    <property type="match status" value="1"/>
</dbReference>
<dbReference type="InterPro" id="IPR003961">
    <property type="entry name" value="FN3_dom"/>
</dbReference>
<reference evidence="3 4" key="1">
    <citation type="submission" date="2019-07" db="EMBL/GenBank/DDBJ databases">
        <authorList>
            <person name="Lauer M.J."/>
            <person name="Stoner T.H."/>
            <person name="Garlena R.A."/>
            <person name="Russell D.A."/>
            <person name="Pope W.H."/>
            <person name="Jacobs-Sera D."/>
            <person name="Hatfull G.F."/>
        </authorList>
    </citation>
    <scope>NUCLEOTIDE SEQUENCE [LARGE SCALE GENOMIC DNA]</scope>
</reference>
<dbReference type="Pfam" id="PF03629">
    <property type="entry name" value="SASA"/>
    <property type="match status" value="1"/>
</dbReference>
<dbReference type="GeneID" id="55622988"/>
<keyword evidence="1" id="KW-0378">Hydrolase</keyword>
<dbReference type="KEGG" id="vg:55622988"/>
<dbReference type="SUPFAM" id="SSF52266">
    <property type="entry name" value="SGNH hydrolase"/>
    <property type="match status" value="1"/>
</dbReference>
<dbReference type="Gene3D" id="3.40.50.1110">
    <property type="entry name" value="SGNH hydrolase"/>
    <property type="match status" value="1"/>
</dbReference>
<evidence type="ECO:0000313" key="4">
    <source>
        <dbReference type="Proteomes" id="UP000326764"/>
    </source>
</evidence>
<organism evidence="3 4">
    <name type="scientific">Gordonia phage Gibbin</name>
    <dbReference type="NCBI Taxonomy" id="2599843"/>
    <lineage>
        <taxon>Viruses</taxon>
        <taxon>Duplodnaviria</taxon>
        <taxon>Heunggongvirae</taxon>
        <taxon>Uroviricota</taxon>
        <taxon>Caudoviricetes</taxon>
        <taxon>Dovevirinae</taxon>
        <taxon>Lambovirus</taxon>
        <taxon>Lambovirus gibbin</taxon>
    </lineage>
</organism>
<sequence>MANVWYIGDAQTREITLGGQIFTWNVWNGWSIPESAFTSGQLAELDADPGFLLGQTGPRALPPWTADPVTGRESVYLQTIKQIVDTLPAQLSGKISNLKLIEDGDVRVPLSFDGPVEEDYLEVFVDLLNRLSLGIRKNGSVEIPRILTKSVEFMDGNLQSFPEDRFASGTVDAAGRVAEDAIDQYGRKPDWILSRWKSRMAALSGASTLPMDIIVGGGQSNMGSTSDTFATGVDLPPVNPNVYLWNNSQIVRIADMSESSQKSFVPRAIYAFADEYARKYLKPGRAVLIVNSGVGSSGFSTTTISPAPSGYKNVLNGDNSVNQNVGTWEVQNAIADPVHLYGRMITATKAAKAAAPAGSSYVAFLWSQGESDTTWRSQAQYSSLLDELIAGVRSELGVQIPALIGSMNPNWVDENSNRKDVQTALEDTPRRVEKSAYAFGPYDLGDLQSNIHWAAQGQLARGPIFLSAYDRARWNVAATEPQPPQNLAVKRYGPNIQITWEHPPCGFTSFTLEHKIDSGSWTAISLPANSSPRSINVGLSLTASQVVSIRMRTVNSVGTSGYTREVLA</sequence>
<evidence type="ECO:0000259" key="2">
    <source>
        <dbReference type="PROSITE" id="PS50853"/>
    </source>
</evidence>
<dbReference type="RefSeq" id="YP_009852357.1">
    <property type="nucleotide sequence ID" value="NC_048812.1"/>
</dbReference>
<accession>A0A5J6TKN0</accession>
<dbReference type="SUPFAM" id="SSF49265">
    <property type="entry name" value="Fibronectin type III"/>
    <property type="match status" value="1"/>
</dbReference>
<dbReference type="EMBL" id="MN234190">
    <property type="protein sequence ID" value="QFG10547.1"/>
    <property type="molecule type" value="Genomic_DNA"/>
</dbReference>
<evidence type="ECO:0000256" key="1">
    <source>
        <dbReference type="ARBA" id="ARBA00022801"/>
    </source>
</evidence>